<evidence type="ECO:0000313" key="2">
    <source>
        <dbReference type="EMBL" id="MCU7552803.1"/>
    </source>
</evidence>
<dbReference type="SUPFAM" id="SSF52402">
    <property type="entry name" value="Adenine nucleotide alpha hydrolases-like"/>
    <property type="match status" value="2"/>
</dbReference>
<protein>
    <submittedName>
        <fullName evidence="2">Universal stress protein</fullName>
    </submittedName>
</protein>
<reference evidence="2" key="2">
    <citation type="submission" date="2023-04" db="EMBL/GenBank/DDBJ databases">
        <title>Paracnuella aquatica gen. nov., sp. nov., a member of the family Chitinophagaceae isolated from a hot spring.</title>
        <authorList>
            <person name="Wang C."/>
        </authorList>
    </citation>
    <scope>NUCLEOTIDE SEQUENCE</scope>
    <source>
        <strain evidence="2">LB-8</strain>
    </source>
</reference>
<keyword evidence="3" id="KW-1185">Reference proteome</keyword>
<dbReference type="EMBL" id="JAOTIF010000048">
    <property type="protein sequence ID" value="MCU7552803.1"/>
    <property type="molecule type" value="Genomic_DNA"/>
</dbReference>
<accession>A0A9X3BKE1</accession>
<dbReference type="InterPro" id="IPR006016">
    <property type="entry name" value="UspA"/>
</dbReference>
<reference evidence="2" key="1">
    <citation type="submission" date="2022-09" db="EMBL/GenBank/DDBJ databases">
        <authorList>
            <person name="Yuan C."/>
            <person name="Ke Z."/>
        </authorList>
    </citation>
    <scope>NUCLEOTIDE SEQUENCE</scope>
    <source>
        <strain evidence="2">LB-8</strain>
    </source>
</reference>
<dbReference type="Proteomes" id="UP001155483">
    <property type="component" value="Unassembled WGS sequence"/>
</dbReference>
<organism evidence="2 3">
    <name type="scientific">Paraflavisolibacter caeni</name>
    <dbReference type="NCBI Taxonomy" id="2982496"/>
    <lineage>
        <taxon>Bacteria</taxon>
        <taxon>Pseudomonadati</taxon>
        <taxon>Bacteroidota</taxon>
        <taxon>Chitinophagia</taxon>
        <taxon>Chitinophagales</taxon>
        <taxon>Chitinophagaceae</taxon>
        <taxon>Paraflavisolibacter</taxon>
    </lineage>
</organism>
<dbReference type="Pfam" id="PF00582">
    <property type="entry name" value="Usp"/>
    <property type="match status" value="1"/>
</dbReference>
<evidence type="ECO:0000313" key="3">
    <source>
        <dbReference type="Proteomes" id="UP001155483"/>
    </source>
</evidence>
<name>A0A9X3BKE1_9BACT</name>
<comment type="caution">
    <text evidence="2">The sequence shown here is derived from an EMBL/GenBank/DDBJ whole genome shotgun (WGS) entry which is preliminary data.</text>
</comment>
<dbReference type="CDD" id="cd00293">
    <property type="entry name" value="USP-like"/>
    <property type="match status" value="1"/>
</dbReference>
<sequence>MAKVIVVTNFSDSSRNALDYTCAFLRNSNTNVLLLNIFNFPGSLSYDGLALASIGETIADDQLLLQREYEWVRLNYPEINIQSEMVSGAFMEELRAKALEDETAMIVMGSDGDFDNLLSWGVNIVDSFIDLETPVLVIPASVNFRSIQNIAFACDYCRKNIQFPVSMIRNFTQFTKAKLHIIHVAISTEIIDESSIERKNDLLQSLADLSPSYYEPAYENVAAAIDNFIDENNIDILIVVPARHGIWHHFFQQSHSKELVCLNHIPVLSLHQGGSFLS</sequence>
<dbReference type="Gene3D" id="3.40.50.12370">
    <property type="match status" value="1"/>
</dbReference>
<dbReference type="RefSeq" id="WP_279300239.1">
    <property type="nucleotide sequence ID" value="NZ_JAOTIF010000048.1"/>
</dbReference>
<feature type="domain" description="UspA" evidence="1">
    <location>
        <begin position="3"/>
        <end position="112"/>
    </location>
</feature>
<dbReference type="AlphaFoldDB" id="A0A9X3BKE1"/>
<proteinExistence type="predicted"/>
<gene>
    <name evidence="2" type="ORF">OCK74_27035</name>
</gene>
<evidence type="ECO:0000259" key="1">
    <source>
        <dbReference type="Pfam" id="PF00582"/>
    </source>
</evidence>